<evidence type="ECO:0008006" key="3">
    <source>
        <dbReference type="Google" id="ProtNLM"/>
    </source>
</evidence>
<dbReference type="Pfam" id="PF10851">
    <property type="entry name" value="DUF2652"/>
    <property type="match status" value="1"/>
</dbReference>
<reference evidence="2" key="1">
    <citation type="submission" date="2016-10" db="EMBL/GenBank/DDBJ databases">
        <authorList>
            <person name="Varghese N."/>
            <person name="Submissions S."/>
        </authorList>
    </citation>
    <scope>NUCLEOTIDE SEQUENCE [LARGE SCALE GENOMIC DNA]</scope>
    <source>
        <strain evidence="2">Gh-48</strain>
    </source>
</reference>
<accession>A0A1H8BBL6</accession>
<dbReference type="EMBL" id="FOCL01000001">
    <property type="protein sequence ID" value="SEM80136.1"/>
    <property type="molecule type" value="Genomic_DNA"/>
</dbReference>
<dbReference type="InterPro" id="IPR020503">
    <property type="entry name" value="Uncharacterised_Rv2561"/>
</dbReference>
<name>A0A1H8BBL6_9SPHI</name>
<dbReference type="Proteomes" id="UP000198942">
    <property type="component" value="Unassembled WGS sequence"/>
</dbReference>
<gene>
    <name evidence="1" type="ORF">SAMN05192574_101853</name>
</gene>
<keyword evidence="2" id="KW-1185">Reference proteome</keyword>
<sequence length="191" mass="21813">MERDLKGTILIIDISYYINHINYINDIDNEMRSCIIDKLLRSIIRGNRLSFLISEMEDDIILFFRHGPAFPTRVILQQLEAILTSFSAELNLLRYYFPAAHQASVRFIIHYCAPGNLSKKELSKLRGTTITGIRNLLKSKAVMPISALFTNQYLEAQEQEAIPTEGRVCELYNASTQRNLTLLVGTFPQTA</sequence>
<organism evidence="1 2">
    <name type="scientific">Mucilaginibacter gossypiicola</name>
    <dbReference type="NCBI Taxonomy" id="551995"/>
    <lineage>
        <taxon>Bacteria</taxon>
        <taxon>Pseudomonadati</taxon>
        <taxon>Bacteroidota</taxon>
        <taxon>Sphingobacteriia</taxon>
        <taxon>Sphingobacteriales</taxon>
        <taxon>Sphingobacteriaceae</taxon>
        <taxon>Mucilaginibacter</taxon>
    </lineage>
</organism>
<dbReference type="AlphaFoldDB" id="A0A1H8BBL6"/>
<dbReference type="STRING" id="551995.SAMN05192574_101853"/>
<dbReference type="RefSeq" id="WP_091208024.1">
    <property type="nucleotide sequence ID" value="NZ_FOCL01000001.1"/>
</dbReference>
<evidence type="ECO:0000313" key="2">
    <source>
        <dbReference type="Proteomes" id="UP000198942"/>
    </source>
</evidence>
<dbReference type="OrthoDB" id="3815156at2"/>
<evidence type="ECO:0000313" key="1">
    <source>
        <dbReference type="EMBL" id="SEM80136.1"/>
    </source>
</evidence>
<proteinExistence type="predicted"/>
<protein>
    <recommendedName>
        <fullName evidence="3">DUF2652 domain-containing protein</fullName>
    </recommendedName>
</protein>